<dbReference type="EMBL" id="CAKC01000064">
    <property type="protein sequence ID" value="CCI87397.1"/>
    <property type="molecule type" value="Genomic_DNA"/>
</dbReference>
<organism evidence="2 3">
    <name type="scientific">Lactobacillus gigeriorum DSM 23908 = CRBIP 24.85</name>
    <dbReference type="NCBI Taxonomy" id="1423751"/>
    <lineage>
        <taxon>Bacteria</taxon>
        <taxon>Bacillati</taxon>
        <taxon>Bacillota</taxon>
        <taxon>Bacilli</taxon>
        <taxon>Lactobacillales</taxon>
        <taxon>Lactobacillaceae</taxon>
        <taxon>Lactobacillus</taxon>
    </lineage>
</organism>
<reference evidence="2 3" key="1">
    <citation type="submission" date="2012-06" db="EMBL/GenBank/DDBJ databases">
        <title>Draft genome sequence of Lactobacillus gigeriorum CRBIP 24.85T, isolated from chicken crop.</title>
        <authorList>
            <person name="Cousin S."/>
            <person name="Ma L."/>
            <person name="Creno S."/>
            <person name="Clermont D."/>
            <person name="Loux V."/>
            <person name="Bizet C."/>
            <person name="Bouchier C."/>
        </authorList>
    </citation>
    <scope>NUCLEOTIDE SEQUENCE [LARGE SCALE GENOMIC DNA]</scope>
    <source>
        <strain evidence="3">CRBIP 24.85T</strain>
    </source>
</reference>
<dbReference type="Pfam" id="PF01323">
    <property type="entry name" value="DSBA"/>
    <property type="match status" value="1"/>
</dbReference>
<feature type="domain" description="DSBA-like thioredoxin" evidence="1">
    <location>
        <begin position="3"/>
        <end position="81"/>
    </location>
</feature>
<proteinExistence type="predicted"/>
<dbReference type="SUPFAM" id="SSF52833">
    <property type="entry name" value="Thioredoxin-like"/>
    <property type="match status" value="1"/>
</dbReference>
<evidence type="ECO:0000313" key="2">
    <source>
        <dbReference type="EMBL" id="CCI87397.1"/>
    </source>
</evidence>
<dbReference type="InterPro" id="IPR001853">
    <property type="entry name" value="DSBA-like_thioredoxin_dom"/>
</dbReference>
<sequence length="99" mass="11152">MEITYWSDIACPFCYIGANSMKKALKALNLTDTPLTLMSYELDPTAPKTAKTSSDPLSPRRQQIEDLAHSNGLKMKFARRTSCQQHGRSPFNQISSKDR</sequence>
<protein>
    <recommendedName>
        <fullName evidence="1">DSBA-like thioredoxin domain-containing protein</fullName>
    </recommendedName>
</protein>
<dbReference type="GO" id="GO:0016491">
    <property type="term" value="F:oxidoreductase activity"/>
    <property type="evidence" value="ECO:0007669"/>
    <property type="project" value="InterPro"/>
</dbReference>
<accession>I7J382</accession>
<comment type="caution">
    <text evidence="2">The sequence shown here is derived from an EMBL/GenBank/DDBJ whole genome shotgun (WGS) entry which is preliminary data.</text>
</comment>
<name>I7J382_9LACO</name>
<evidence type="ECO:0000313" key="3">
    <source>
        <dbReference type="Proteomes" id="UP000009326"/>
    </source>
</evidence>
<dbReference type="Proteomes" id="UP000009326">
    <property type="component" value="Unassembled WGS sequence"/>
</dbReference>
<gene>
    <name evidence="2" type="ORF">BN52_04580</name>
</gene>
<dbReference type="InterPro" id="IPR036249">
    <property type="entry name" value="Thioredoxin-like_sf"/>
</dbReference>
<dbReference type="Gene3D" id="3.40.30.10">
    <property type="entry name" value="Glutaredoxin"/>
    <property type="match status" value="1"/>
</dbReference>
<dbReference type="AlphaFoldDB" id="I7J382"/>
<evidence type="ECO:0000259" key="1">
    <source>
        <dbReference type="Pfam" id="PF01323"/>
    </source>
</evidence>